<dbReference type="Gramene" id="Pp3c1_23140V3.1">
    <property type="protein sequence ID" value="Pp3c1_23140V3.1"/>
    <property type="gene ID" value="Pp3c1_23140"/>
</dbReference>
<dbReference type="EMBL" id="ABEU02000001">
    <property type="protein sequence ID" value="PNR62623.1"/>
    <property type="molecule type" value="Genomic_DNA"/>
</dbReference>
<organism evidence="1">
    <name type="scientific">Physcomitrium patens</name>
    <name type="common">Spreading-leaved earth moss</name>
    <name type="synonym">Physcomitrella patens</name>
    <dbReference type="NCBI Taxonomy" id="3218"/>
    <lineage>
        <taxon>Eukaryota</taxon>
        <taxon>Viridiplantae</taxon>
        <taxon>Streptophyta</taxon>
        <taxon>Embryophyta</taxon>
        <taxon>Bryophyta</taxon>
        <taxon>Bryophytina</taxon>
        <taxon>Bryopsida</taxon>
        <taxon>Funariidae</taxon>
        <taxon>Funariales</taxon>
        <taxon>Funariaceae</taxon>
        <taxon>Physcomitrium</taxon>
    </lineage>
</organism>
<name>A0A2K1L9D4_PHYPA</name>
<protein>
    <submittedName>
        <fullName evidence="1 2">Uncharacterized protein</fullName>
    </submittedName>
</protein>
<keyword evidence="3" id="KW-1185">Reference proteome</keyword>
<reference evidence="2" key="3">
    <citation type="submission" date="2020-12" db="UniProtKB">
        <authorList>
            <consortium name="EnsemblPlants"/>
        </authorList>
    </citation>
    <scope>IDENTIFICATION</scope>
</reference>
<evidence type="ECO:0000313" key="3">
    <source>
        <dbReference type="Proteomes" id="UP000006727"/>
    </source>
</evidence>
<reference evidence="1 3" key="1">
    <citation type="journal article" date="2008" name="Science">
        <title>The Physcomitrella genome reveals evolutionary insights into the conquest of land by plants.</title>
        <authorList>
            <person name="Rensing S."/>
            <person name="Lang D."/>
            <person name="Zimmer A."/>
            <person name="Terry A."/>
            <person name="Salamov A."/>
            <person name="Shapiro H."/>
            <person name="Nishiyama T."/>
            <person name="Perroud P.-F."/>
            <person name="Lindquist E."/>
            <person name="Kamisugi Y."/>
            <person name="Tanahashi T."/>
            <person name="Sakakibara K."/>
            <person name="Fujita T."/>
            <person name="Oishi K."/>
            <person name="Shin-I T."/>
            <person name="Kuroki Y."/>
            <person name="Toyoda A."/>
            <person name="Suzuki Y."/>
            <person name="Hashimoto A."/>
            <person name="Yamaguchi K."/>
            <person name="Sugano A."/>
            <person name="Kohara Y."/>
            <person name="Fujiyama A."/>
            <person name="Anterola A."/>
            <person name="Aoki S."/>
            <person name="Ashton N."/>
            <person name="Barbazuk W.B."/>
            <person name="Barker E."/>
            <person name="Bennetzen J."/>
            <person name="Bezanilla M."/>
            <person name="Blankenship R."/>
            <person name="Cho S.H."/>
            <person name="Dutcher S."/>
            <person name="Estelle M."/>
            <person name="Fawcett J.A."/>
            <person name="Gundlach H."/>
            <person name="Hanada K."/>
            <person name="Heyl A."/>
            <person name="Hicks K.A."/>
            <person name="Hugh J."/>
            <person name="Lohr M."/>
            <person name="Mayer K."/>
            <person name="Melkozernov A."/>
            <person name="Murata T."/>
            <person name="Nelson D."/>
            <person name="Pils B."/>
            <person name="Prigge M."/>
            <person name="Reiss B."/>
            <person name="Renner T."/>
            <person name="Rombauts S."/>
            <person name="Rushton P."/>
            <person name="Sanderfoot A."/>
            <person name="Schween G."/>
            <person name="Shiu S.-H."/>
            <person name="Stueber K."/>
            <person name="Theodoulou F.L."/>
            <person name="Tu H."/>
            <person name="Van de Peer Y."/>
            <person name="Verrier P.J."/>
            <person name="Waters E."/>
            <person name="Wood A."/>
            <person name="Yang L."/>
            <person name="Cove D."/>
            <person name="Cuming A."/>
            <person name="Hasebe M."/>
            <person name="Lucas S."/>
            <person name="Mishler D.B."/>
            <person name="Reski R."/>
            <person name="Grigoriev I."/>
            <person name="Quatrano R.S."/>
            <person name="Boore J.L."/>
        </authorList>
    </citation>
    <scope>NUCLEOTIDE SEQUENCE [LARGE SCALE GENOMIC DNA]</scope>
    <source>
        <strain evidence="2 3">cv. Gransden 2004</strain>
    </source>
</reference>
<sequence length="39" mass="4512">MEKQSRQRCAIRQLCQANKLESRLELVYGFRQGAGIAMK</sequence>
<proteinExistence type="predicted"/>
<evidence type="ECO:0000313" key="1">
    <source>
        <dbReference type="EMBL" id="PNR62623.1"/>
    </source>
</evidence>
<accession>A0A2K1L9D4</accession>
<dbReference type="EnsemblPlants" id="Pp3c1_23140V3.1">
    <property type="protein sequence ID" value="Pp3c1_23140V3.1"/>
    <property type="gene ID" value="Pp3c1_23140"/>
</dbReference>
<gene>
    <name evidence="1" type="ORF">PHYPA_001047</name>
</gene>
<evidence type="ECO:0000313" key="2">
    <source>
        <dbReference type="EnsemblPlants" id="Pp3c1_23140V3.1"/>
    </source>
</evidence>
<dbReference type="AlphaFoldDB" id="A0A2K1L9D4"/>
<dbReference type="Proteomes" id="UP000006727">
    <property type="component" value="Chromosome 1"/>
</dbReference>
<reference evidence="1 3" key="2">
    <citation type="journal article" date="2018" name="Plant J.">
        <title>The Physcomitrella patens chromosome-scale assembly reveals moss genome structure and evolution.</title>
        <authorList>
            <person name="Lang D."/>
            <person name="Ullrich K.K."/>
            <person name="Murat F."/>
            <person name="Fuchs J."/>
            <person name="Jenkins J."/>
            <person name="Haas F.B."/>
            <person name="Piednoel M."/>
            <person name="Gundlach H."/>
            <person name="Van Bel M."/>
            <person name="Meyberg R."/>
            <person name="Vives C."/>
            <person name="Morata J."/>
            <person name="Symeonidi A."/>
            <person name="Hiss M."/>
            <person name="Muchero W."/>
            <person name="Kamisugi Y."/>
            <person name="Saleh O."/>
            <person name="Blanc G."/>
            <person name="Decker E.L."/>
            <person name="van Gessel N."/>
            <person name="Grimwood J."/>
            <person name="Hayes R.D."/>
            <person name="Graham S.W."/>
            <person name="Gunter L.E."/>
            <person name="McDaniel S.F."/>
            <person name="Hoernstein S.N.W."/>
            <person name="Larsson A."/>
            <person name="Li F.W."/>
            <person name="Perroud P.F."/>
            <person name="Phillips J."/>
            <person name="Ranjan P."/>
            <person name="Rokshar D.S."/>
            <person name="Rothfels C.J."/>
            <person name="Schneider L."/>
            <person name="Shu S."/>
            <person name="Stevenson D.W."/>
            <person name="Thummler F."/>
            <person name="Tillich M."/>
            <person name="Villarreal Aguilar J.C."/>
            <person name="Widiez T."/>
            <person name="Wong G.K."/>
            <person name="Wymore A."/>
            <person name="Zhang Y."/>
            <person name="Zimmer A.D."/>
            <person name="Quatrano R.S."/>
            <person name="Mayer K.F.X."/>
            <person name="Goodstein D."/>
            <person name="Casacuberta J.M."/>
            <person name="Vandepoele K."/>
            <person name="Reski R."/>
            <person name="Cuming A.C."/>
            <person name="Tuskan G.A."/>
            <person name="Maumus F."/>
            <person name="Salse J."/>
            <person name="Schmutz J."/>
            <person name="Rensing S.A."/>
        </authorList>
    </citation>
    <scope>NUCLEOTIDE SEQUENCE [LARGE SCALE GENOMIC DNA]</scope>
    <source>
        <strain evidence="2 3">cv. Gransden 2004</strain>
    </source>
</reference>